<gene>
    <name evidence="7" type="ORF">SADUNF_Sadunf02G0111200</name>
</gene>
<dbReference type="InterPro" id="IPR043128">
    <property type="entry name" value="Rev_trsase/Diguanyl_cyclase"/>
</dbReference>
<dbReference type="UniPathway" id="UPA00538">
    <property type="reaction ID" value="UER00592"/>
</dbReference>
<dbReference type="InterPro" id="IPR020605">
    <property type="entry name" value="Octanoyltransferase_CS"/>
</dbReference>
<dbReference type="SUPFAM" id="SSF53098">
    <property type="entry name" value="Ribonuclease H-like"/>
    <property type="match status" value="1"/>
</dbReference>
<dbReference type="EMBL" id="JADGMS010000002">
    <property type="protein sequence ID" value="KAF9687610.1"/>
    <property type="molecule type" value="Genomic_DNA"/>
</dbReference>
<evidence type="ECO:0000313" key="8">
    <source>
        <dbReference type="Proteomes" id="UP000657918"/>
    </source>
</evidence>
<comment type="pathway">
    <text evidence="1">Protein modification; protein lipoylation via endogenous pathway; protein N(6)-(lipoyl)lysine from octanoyl-[acyl-carrier-protein]: step 1/2.</text>
</comment>
<evidence type="ECO:0000256" key="2">
    <source>
        <dbReference type="ARBA" id="ARBA00007907"/>
    </source>
</evidence>
<dbReference type="InterPro" id="IPR004143">
    <property type="entry name" value="BPL_LPL_catalytic"/>
</dbReference>
<name>A0A835N7J6_9ROSI</name>
<dbReference type="InterPro" id="IPR000544">
    <property type="entry name" value="Octanoyltransferase"/>
</dbReference>
<reference evidence="7 8" key="1">
    <citation type="submission" date="2020-10" db="EMBL/GenBank/DDBJ databases">
        <title>Plant Genome Project.</title>
        <authorList>
            <person name="Zhang R.-G."/>
        </authorList>
    </citation>
    <scope>NUCLEOTIDE SEQUENCE [LARGE SCALE GENOMIC DNA]</scope>
    <source>
        <strain evidence="7">FAFU-HL-1</strain>
        <tissue evidence="7">Leaf</tissue>
    </source>
</reference>
<dbReference type="Gene3D" id="3.30.70.270">
    <property type="match status" value="1"/>
</dbReference>
<keyword evidence="5" id="KW-0012">Acyltransferase</keyword>
<organism evidence="7 8">
    <name type="scientific">Salix dunnii</name>
    <dbReference type="NCBI Taxonomy" id="1413687"/>
    <lineage>
        <taxon>Eukaryota</taxon>
        <taxon>Viridiplantae</taxon>
        <taxon>Streptophyta</taxon>
        <taxon>Embryophyta</taxon>
        <taxon>Tracheophyta</taxon>
        <taxon>Spermatophyta</taxon>
        <taxon>Magnoliopsida</taxon>
        <taxon>eudicotyledons</taxon>
        <taxon>Gunneridae</taxon>
        <taxon>Pentapetalae</taxon>
        <taxon>rosids</taxon>
        <taxon>fabids</taxon>
        <taxon>Malpighiales</taxon>
        <taxon>Salicaceae</taxon>
        <taxon>Saliceae</taxon>
        <taxon>Salix</taxon>
    </lineage>
</organism>
<dbReference type="GO" id="GO:0033819">
    <property type="term" value="F:lipoyl(octanoyl) transferase activity"/>
    <property type="evidence" value="ECO:0007669"/>
    <property type="project" value="UniProtKB-EC"/>
</dbReference>
<feature type="domain" description="BPL/LPL catalytic" evidence="6">
    <location>
        <begin position="621"/>
        <end position="848"/>
    </location>
</feature>
<dbReference type="PROSITE" id="PS01313">
    <property type="entry name" value="LIPB"/>
    <property type="match status" value="1"/>
</dbReference>
<dbReference type="InterPro" id="IPR045864">
    <property type="entry name" value="aa-tRNA-synth_II/BPL/LPL"/>
</dbReference>
<dbReference type="GO" id="GO:0009249">
    <property type="term" value="P:protein lipoylation"/>
    <property type="evidence" value="ECO:0007669"/>
    <property type="project" value="InterPro"/>
</dbReference>
<dbReference type="NCBIfam" id="TIGR00214">
    <property type="entry name" value="lipB"/>
    <property type="match status" value="1"/>
</dbReference>
<feature type="domain" description="BPL/LPL catalytic" evidence="6">
    <location>
        <begin position="89"/>
        <end position="267"/>
    </location>
</feature>
<comment type="caution">
    <text evidence="7">The sequence shown here is derived from an EMBL/GenBank/DDBJ whole genome shotgun (WGS) entry which is preliminary data.</text>
</comment>
<dbReference type="OrthoDB" id="19908at2759"/>
<dbReference type="AlphaFoldDB" id="A0A835N7J6"/>
<keyword evidence="4" id="KW-0808">Transferase</keyword>
<comment type="similarity">
    <text evidence="2">Belongs to the LipB family.</text>
</comment>
<proteinExistence type="inferred from homology"/>
<protein>
    <recommendedName>
        <fullName evidence="3">lipoyl(octanoyl) transferase</fullName>
        <ecNumber evidence="3">2.3.1.181</ecNumber>
    </recommendedName>
</protein>
<dbReference type="Proteomes" id="UP000657918">
    <property type="component" value="Unassembled WGS sequence"/>
</dbReference>
<dbReference type="SUPFAM" id="SSF55681">
    <property type="entry name" value="Class II aaRS and biotin synthetases"/>
    <property type="match status" value="2"/>
</dbReference>
<dbReference type="InterPro" id="IPR043502">
    <property type="entry name" value="DNA/RNA_pol_sf"/>
</dbReference>
<dbReference type="Pfam" id="PF21948">
    <property type="entry name" value="LplA-B_cat"/>
    <property type="match status" value="2"/>
</dbReference>
<evidence type="ECO:0000313" key="7">
    <source>
        <dbReference type="EMBL" id="KAF9687610.1"/>
    </source>
</evidence>
<accession>A0A835N7J6</accession>
<dbReference type="SUPFAM" id="SSF56672">
    <property type="entry name" value="DNA/RNA polymerases"/>
    <property type="match status" value="1"/>
</dbReference>
<dbReference type="PANTHER" id="PTHR10993">
    <property type="entry name" value="OCTANOYLTRANSFERASE"/>
    <property type="match status" value="1"/>
</dbReference>
<evidence type="ECO:0000256" key="5">
    <source>
        <dbReference type="ARBA" id="ARBA00023315"/>
    </source>
</evidence>
<dbReference type="EC" id="2.3.1.181" evidence="3"/>
<dbReference type="Gene3D" id="3.30.930.10">
    <property type="entry name" value="Bira Bifunctional Protein, Domain 2"/>
    <property type="match status" value="2"/>
</dbReference>
<dbReference type="PROSITE" id="PS51733">
    <property type="entry name" value="BPL_LPL_CATALYTIC"/>
    <property type="match status" value="2"/>
</dbReference>
<evidence type="ECO:0000256" key="4">
    <source>
        <dbReference type="ARBA" id="ARBA00022679"/>
    </source>
</evidence>
<dbReference type="InterPro" id="IPR012337">
    <property type="entry name" value="RNaseH-like_sf"/>
</dbReference>
<sequence>MMIIQSITTSNFGSFPICPTSRHQSQSCKKTPLNLVSSQKGQELTSLNQKGDRTCDCFDLHKELVPYEDAWIWQKMIVREKIGLIERNDECPDTLIVLQHQPVYTMGTGSSIEYLNFDIKNPPFDIYRTERGGEVTYHGPGQLTMYPIINLRNHKMDLHWYLRELEEVVIRVLSSTFSIKASRIEGLTGVWACRHIAMNWAKLNTSSSSSLISNGGEQALEEHNRRTDEEMYKIRQEIRDMKANLHKQGEERNKRIDKLSKQMEITIASLQSLATNKEHARERRENSNYDGITMPQISCNCGYLMLQELYDVSSFINGLKEDVKPMLKILKPTTLMQAFDQAKWKEESMTAVTRRNRIVPSSPFNNGRPMSTSSYKSFIQYKIDVQPSPKESSDTLYEQRRKLGLCCKCGNKFVPRHKYSIKGIHLIEGGEDAKQEFLVVEGVDFMEDTKTEEHEMSLNALVDFYAYNTIQIKESCQGKDLIIDSGSFYNFIDEKVIIGLRIIELKEIVEEESLQMVLVQKIHKNLREVVCGYGVSPSVCTAEVVAGLFYRNVVKYFGIQSDIVSDHDVRCTSSFWTMLFGFMGTRLKFSMIGYLQIDGQTKRIDALLKEYLLEPFMRKFVLFFDDILVYSPTLELRLGHLRNVLEIFKNNQLFQLFVKKSKCSFCEKQFLEVFTREEDSYSSSKECLDKIVGVEVDAVEDMIQDRVTMDQVLKRQLEATRLRMKPCADKGRTEREFQVGDQVFLKLQPYRKLSVALRRDQKLAAIGIKVSQWITYHGLALNVTADLEPFNLIVPCGIRNRKVGSIKGLLGEACLLSGHTDAKAHHFDYSQLIDITSQSLIREFSEVFQLKIQQRSVPNLEFLVKKPESC</sequence>
<evidence type="ECO:0000256" key="3">
    <source>
        <dbReference type="ARBA" id="ARBA00012334"/>
    </source>
</evidence>
<keyword evidence="8" id="KW-1185">Reference proteome</keyword>
<evidence type="ECO:0000259" key="6">
    <source>
        <dbReference type="PROSITE" id="PS51733"/>
    </source>
</evidence>
<dbReference type="PANTHER" id="PTHR10993:SF7">
    <property type="entry name" value="LIPOYLTRANSFERASE 2, MITOCHONDRIAL-RELATED"/>
    <property type="match status" value="1"/>
</dbReference>
<evidence type="ECO:0000256" key="1">
    <source>
        <dbReference type="ARBA" id="ARBA00004821"/>
    </source>
</evidence>